<protein>
    <submittedName>
        <fullName evidence="2">Uncharacterized protein</fullName>
    </submittedName>
</protein>
<gene>
    <name evidence="2" type="ORF">OH76DRAFT_1419803</name>
</gene>
<dbReference type="Proteomes" id="UP000256964">
    <property type="component" value="Unassembled WGS sequence"/>
</dbReference>
<feature type="compositionally biased region" description="Polar residues" evidence="1">
    <location>
        <begin position="203"/>
        <end position="216"/>
    </location>
</feature>
<reference evidence="2 3" key="1">
    <citation type="journal article" date="2018" name="Biotechnol. Biofuels">
        <title>Integrative visual omics of the white-rot fungus Polyporus brumalis exposes the biotechnological potential of its oxidative enzymes for delignifying raw plant biomass.</title>
        <authorList>
            <person name="Miyauchi S."/>
            <person name="Rancon A."/>
            <person name="Drula E."/>
            <person name="Hage H."/>
            <person name="Chaduli D."/>
            <person name="Favel A."/>
            <person name="Grisel S."/>
            <person name="Henrissat B."/>
            <person name="Herpoel-Gimbert I."/>
            <person name="Ruiz-Duenas F.J."/>
            <person name="Chevret D."/>
            <person name="Hainaut M."/>
            <person name="Lin J."/>
            <person name="Wang M."/>
            <person name="Pangilinan J."/>
            <person name="Lipzen A."/>
            <person name="Lesage-Meessen L."/>
            <person name="Navarro D."/>
            <person name="Riley R."/>
            <person name="Grigoriev I.V."/>
            <person name="Zhou S."/>
            <person name="Raouche S."/>
            <person name="Rosso M.N."/>
        </authorList>
    </citation>
    <scope>NUCLEOTIDE SEQUENCE [LARGE SCALE GENOMIC DNA]</scope>
    <source>
        <strain evidence="2 3">BRFM 1820</strain>
    </source>
</reference>
<accession>A0A371D3P2</accession>
<feature type="region of interest" description="Disordered" evidence="1">
    <location>
        <begin position="203"/>
        <end position="233"/>
    </location>
</feature>
<proteinExistence type="predicted"/>
<name>A0A371D3P2_9APHY</name>
<evidence type="ECO:0000256" key="1">
    <source>
        <dbReference type="SAM" id="MobiDB-lite"/>
    </source>
</evidence>
<dbReference type="EMBL" id="KZ857421">
    <property type="protein sequence ID" value="RDX47141.1"/>
    <property type="molecule type" value="Genomic_DNA"/>
</dbReference>
<sequence>MPPSRSQPTAPQLRYTAVSALKVAKRRYRGETRKDRFRRFEAIARVFADRAREIAPLCPHPMVRLVQYATGNNHDGRYYGICFRKSCTHKEVVQYLSEPLTPRQLYCMNYYRPADQYVRPSRRARVWEMVKNMLHAHGYDSDPEDVDAYIEGDFPNITGDEEDAALEAEEAAEAAADESDVKEESDVGARVYALITIPIMPASATQPKTRSSTSQAARAVPHRRSGRAGTAAEREERMVYRAAAIAAARQKRPQAPLCDHKLARSIQYRTGNQNDGRFIGICKEKGCTTVQYLSAPLTVAELDALRAQRVVAPSAQLGALTDITNIPLAWNVLAYLTDKQPPATFSLDQRKLAPLRDELLAWCSDLKIADVIAFCTKFKPEWAFVNVTHVCWDMLDLQPDDVLIWTRAGVENLPNVADYAPIAEGPEWDWFWVGEIAAFVPASTSV</sequence>
<evidence type="ECO:0000313" key="3">
    <source>
        <dbReference type="Proteomes" id="UP000256964"/>
    </source>
</evidence>
<dbReference type="AlphaFoldDB" id="A0A371D3P2"/>
<keyword evidence="3" id="KW-1185">Reference proteome</keyword>
<organism evidence="2 3">
    <name type="scientific">Lentinus brumalis</name>
    <dbReference type="NCBI Taxonomy" id="2498619"/>
    <lineage>
        <taxon>Eukaryota</taxon>
        <taxon>Fungi</taxon>
        <taxon>Dikarya</taxon>
        <taxon>Basidiomycota</taxon>
        <taxon>Agaricomycotina</taxon>
        <taxon>Agaricomycetes</taxon>
        <taxon>Polyporales</taxon>
        <taxon>Polyporaceae</taxon>
        <taxon>Lentinus</taxon>
    </lineage>
</organism>
<evidence type="ECO:0000313" key="2">
    <source>
        <dbReference type="EMBL" id="RDX47141.1"/>
    </source>
</evidence>